<sequence>MTTGNDAAFAPRVIEIGSSESERMITNIGRAMRLAWEINKLSFDDADEIRRKFSELTGTPVDPSFSLIPPFYTDQGVNIRVGKNVFINQCCHLMDIGGIDIGDDVMLGPKVNLITSYHPVEPAERRARALAKPIVLKKNVWISAAATILAGVTIGESSVVAAGAVVTHDVPANSFVAGVPARVIRELP</sequence>
<comment type="similarity">
    <text evidence="1">Belongs to the transferase hexapeptide repeat family.</text>
</comment>
<dbReference type="Pfam" id="PF00132">
    <property type="entry name" value="Hexapep"/>
    <property type="match status" value="1"/>
</dbReference>
<dbReference type="FunFam" id="2.160.10.10:FF:000025">
    <property type="entry name" value="Hexapeptide-repeat containing-acetyltransferase"/>
    <property type="match status" value="1"/>
</dbReference>
<evidence type="ECO:0000256" key="2">
    <source>
        <dbReference type="ARBA" id="ARBA00022679"/>
    </source>
</evidence>
<dbReference type="AlphaFoldDB" id="A0A150QKY2"/>
<dbReference type="InterPro" id="IPR011004">
    <property type="entry name" value="Trimer_LpxA-like_sf"/>
</dbReference>
<evidence type="ECO:0000256" key="1">
    <source>
        <dbReference type="ARBA" id="ARBA00007274"/>
    </source>
</evidence>
<dbReference type="Gene3D" id="2.160.10.10">
    <property type="entry name" value="Hexapeptide repeat proteins"/>
    <property type="match status" value="1"/>
</dbReference>
<evidence type="ECO:0000256" key="4">
    <source>
        <dbReference type="ARBA" id="ARBA00055587"/>
    </source>
</evidence>
<organism evidence="6 7">
    <name type="scientific">Sorangium cellulosum</name>
    <name type="common">Polyangium cellulosum</name>
    <dbReference type="NCBI Taxonomy" id="56"/>
    <lineage>
        <taxon>Bacteria</taxon>
        <taxon>Pseudomonadati</taxon>
        <taxon>Myxococcota</taxon>
        <taxon>Polyangia</taxon>
        <taxon>Polyangiales</taxon>
        <taxon>Polyangiaceae</taxon>
        <taxon>Sorangium</taxon>
    </lineage>
</organism>
<evidence type="ECO:0000313" key="6">
    <source>
        <dbReference type="EMBL" id="KYF68655.1"/>
    </source>
</evidence>
<proteinExistence type="inferred from homology"/>
<accession>A0A150QKY2</accession>
<dbReference type="PANTHER" id="PTHR23416:SF23">
    <property type="entry name" value="ACETYLTRANSFERASE C18B11.09C-RELATED"/>
    <property type="match status" value="1"/>
</dbReference>
<dbReference type="PANTHER" id="PTHR23416">
    <property type="entry name" value="SIALIC ACID SYNTHASE-RELATED"/>
    <property type="match status" value="1"/>
</dbReference>
<dbReference type="EMBL" id="JEMA01000548">
    <property type="protein sequence ID" value="KYF68655.1"/>
    <property type="molecule type" value="Genomic_DNA"/>
</dbReference>
<name>A0A150QKY2_SORCE</name>
<dbReference type="SUPFAM" id="SSF51161">
    <property type="entry name" value="Trimeric LpxA-like enzymes"/>
    <property type="match status" value="1"/>
</dbReference>
<reference evidence="6 7" key="1">
    <citation type="submission" date="2014-02" db="EMBL/GenBank/DDBJ databases">
        <title>The small core and large imbalanced accessory genome model reveals a collaborative survival strategy of Sorangium cellulosum strains in nature.</title>
        <authorList>
            <person name="Han K."/>
            <person name="Peng R."/>
            <person name="Blom J."/>
            <person name="Li Y.-Z."/>
        </authorList>
    </citation>
    <scope>NUCLEOTIDE SEQUENCE [LARGE SCALE GENOMIC DNA]</scope>
    <source>
        <strain evidence="6 7">So0008-312</strain>
    </source>
</reference>
<dbReference type="RefSeq" id="WP_061608958.1">
    <property type="nucleotide sequence ID" value="NZ_JEMA01000548.1"/>
</dbReference>
<evidence type="ECO:0000256" key="3">
    <source>
        <dbReference type="ARBA" id="ARBA00023315"/>
    </source>
</evidence>
<evidence type="ECO:0000313" key="7">
    <source>
        <dbReference type="Proteomes" id="UP000075260"/>
    </source>
</evidence>
<comment type="function">
    <text evidence="4">Acetyltransferase implicated in the O-acetylation of Nod factors.</text>
</comment>
<dbReference type="GO" id="GO:0008374">
    <property type="term" value="F:O-acyltransferase activity"/>
    <property type="evidence" value="ECO:0007669"/>
    <property type="project" value="TreeGrafter"/>
</dbReference>
<keyword evidence="2 6" id="KW-0808">Transferase</keyword>
<dbReference type="InterPro" id="IPR001451">
    <property type="entry name" value="Hexapep"/>
</dbReference>
<dbReference type="Proteomes" id="UP000075260">
    <property type="component" value="Unassembled WGS sequence"/>
</dbReference>
<dbReference type="InterPro" id="IPR051159">
    <property type="entry name" value="Hexapeptide_acetyltransf"/>
</dbReference>
<protein>
    <recommendedName>
        <fullName evidence="5">Nodulation protein L</fullName>
    </recommendedName>
</protein>
<keyword evidence="3" id="KW-0012">Acyltransferase</keyword>
<gene>
    <name evidence="6" type="ORF">BE15_46305</name>
</gene>
<comment type="caution">
    <text evidence="6">The sequence shown here is derived from an EMBL/GenBank/DDBJ whole genome shotgun (WGS) entry which is preliminary data.</text>
</comment>
<evidence type="ECO:0000256" key="5">
    <source>
        <dbReference type="ARBA" id="ARBA00067695"/>
    </source>
</evidence>